<comment type="similarity">
    <text evidence="3">Belongs to the glycosyltransferase 28 family.</text>
</comment>
<evidence type="ECO:0000256" key="10">
    <source>
        <dbReference type="ARBA" id="ARBA00022737"/>
    </source>
</evidence>
<comment type="catalytic activity">
    <reaction evidence="20">
        <text>a sterol + UDP-alpha-D-glucose = a sterol 3-beta-D-glucoside + UDP + H(+)</text>
        <dbReference type="Rhea" id="RHEA:22724"/>
        <dbReference type="ChEBI" id="CHEBI:15378"/>
        <dbReference type="ChEBI" id="CHEBI:15889"/>
        <dbReference type="ChEBI" id="CHEBI:37424"/>
        <dbReference type="ChEBI" id="CHEBI:58223"/>
        <dbReference type="ChEBI" id="CHEBI:58885"/>
        <dbReference type="EC" id="2.4.1.173"/>
    </reaction>
    <physiologicalReaction direction="left-to-right" evidence="20">
        <dbReference type="Rhea" id="RHEA:22725"/>
    </physiologicalReaction>
</comment>
<feature type="compositionally biased region" description="Gly residues" evidence="22">
    <location>
        <begin position="429"/>
        <end position="441"/>
    </location>
</feature>
<dbReference type="OrthoDB" id="10261837at2759"/>
<dbReference type="Pfam" id="PF00169">
    <property type="entry name" value="PH"/>
    <property type="match status" value="1"/>
</dbReference>
<feature type="region of interest" description="Disordered" evidence="22">
    <location>
        <begin position="1"/>
        <end position="48"/>
    </location>
</feature>
<evidence type="ECO:0000313" key="24">
    <source>
        <dbReference type="EMBL" id="KAH0543966.1"/>
    </source>
</evidence>
<dbReference type="CDD" id="cd03784">
    <property type="entry name" value="GT1_Gtf-like"/>
    <property type="match status" value="1"/>
</dbReference>
<protein>
    <recommendedName>
        <fullName evidence="5">Sterol 3-beta-glucosyltransferase</fullName>
        <ecNumber evidence="4">2.4.1.173</ecNumber>
    </recommendedName>
    <alternativeName>
        <fullName evidence="18">Autophagy-related protein 26</fullName>
    </alternativeName>
</protein>
<keyword evidence="6" id="KW-0963">Cytoplasm</keyword>
<evidence type="ECO:0000256" key="16">
    <source>
        <dbReference type="ARBA" id="ARBA00023166"/>
    </source>
</evidence>
<evidence type="ECO:0000256" key="2">
    <source>
        <dbReference type="ARBA" id="ARBA00004496"/>
    </source>
</evidence>
<feature type="compositionally biased region" description="Low complexity" evidence="22">
    <location>
        <begin position="176"/>
        <end position="185"/>
    </location>
</feature>
<dbReference type="SUPFAM" id="SSF50729">
    <property type="entry name" value="PH domain-like"/>
    <property type="match status" value="1"/>
</dbReference>
<evidence type="ECO:0000256" key="4">
    <source>
        <dbReference type="ARBA" id="ARBA00012650"/>
    </source>
</evidence>
<dbReference type="InterPro" id="IPR004276">
    <property type="entry name" value="GlycoTrans_28_N"/>
</dbReference>
<evidence type="ECO:0000256" key="21">
    <source>
        <dbReference type="ARBA" id="ARBA00059773"/>
    </source>
</evidence>
<feature type="compositionally biased region" description="Polar residues" evidence="22">
    <location>
        <begin position="555"/>
        <end position="586"/>
    </location>
</feature>
<evidence type="ECO:0000256" key="7">
    <source>
        <dbReference type="ARBA" id="ARBA00022516"/>
    </source>
</evidence>
<feature type="region of interest" description="Disordered" evidence="22">
    <location>
        <begin position="176"/>
        <end position="204"/>
    </location>
</feature>
<dbReference type="FunFam" id="2.30.29.30:FF:000391">
    <property type="entry name" value="Sterol 3-beta-glucosyltransferase"/>
    <property type="match status" value="1"/>
</dbReference>
<dbReference type="GO" id="GO:0016020">
    <property type="term" value="C:membrane"/>
    <property type="evidence" value="ECO:0007669"/>
    <property type="project" value="UniProtKB-SubCell"/>
</dbReference>
<evidence type="ECO:0000256" key="22">
    <source>
        <dbReference type="SAM" id="MobiDB-lite"/>
    </source>
</evidence>
<dbReference type="InterPro" id="IPR002213">
    <property type="entry name" value="UDP_glucos_trans"/>
</dbReference>
<feature type="region of interest" description="Disordered" evidence="22">
    <location>
        <begin position="1401"/>
        <end position="1439"/>
    </location>
</feature>
<feature type="domain" description="PH" evidence="23">
    <location>
        <begin position="250"/>
        <end position="346"/>
    </location>
</feature>
<dbReference type="SUPFAM" id="SSF53756">
    <property type="entry name" value="UDP-Glycosyltransferase/glycogen phosphorylase"/>
    <property type="match status" value="1"/>
</dbReference>
<evidence type="ECO:0000256" key="15">
    <source>
        <dbReference type="ARBA" id="ARBA00023136"/>
    </source>
</evidence>
<evidence type="ECO:0000256" key="19">
    <source>
        <dbReference type="ARBA" id="ARBA00047886"/>
    </source>
</evidence>
<proteinExistence type="inferred from homology"/>
<organism evidence="24 25">
    <name type="scientific">Glutinoglossum americanum</name>
    <dbReference type="NCBI Taxonomy" id="1670608"/>
    <lineage>
        <taxon>Eukaryota</taxon>
        <taxon>Fungi</taxon>
        <taxon>Dikarya</taxon>
        <taxon>Ascomycota</taxon>
        <taxon>Pezizomycotina</taxon>
        <taxon>Geoglossomycetes</taxon>
        <taxon>Geoglossales</taxon>
        <taxon>Geoglossaceae</taxon>
        <taxon>Glutinoglossum</taxon>
    </lineage>
</organism>
<dbReference type="Gene3D" id="2.30.29.30">
    <property type="entry name" value="Pleckstrin-homology domain (PH domain)/Phosphotyrosine-binding domain (PTB)"/>
    <property type="match status" value="2"/>
</dbReference>
<dbReference type="GO" id="GO:0016906">
    <property type="term" value="F:sterol 3-beta-glucosyltransferase activity"/>
    <property type="evidence" value="ECO:0007669"/>
    <property type="project" value="UniProtKB-EC"/>
</dbReference>
<accession>A0A9P8L515</accession>
<comment type="function">
    <text evidence="21">Sterol glycosyltransferase responsible for the glycosylation of ergosterol to form ergosterol-glucoside.</text>
</comment>
<sequence>MPSEEKKLGRKLTKRRKEQSRPSFDIPERFRDGDDASEDVTAPKGQNTHFMNHSVFSMIAAAGSKVDFNSRFDSDSSEGEDDEPPVEAQQGVQESAKGTIDGKPSGIQSNRHRRKISEHRLLRSLPRLSMKAGKEKRYESENNLGIQEEVVPSGSAVPAVTPRHVPVMSRLLEAEAQAELSSSSRGSKLQGDGELDPIEHDDAQRPATNLATRLMEIFEYSEPEEVISGYMYITTKHVCFYAYLPKKSHIVAKSGYLSKRGRQNPKFNRYWFVLKGDILSYYTDPSDVYFPSGNIDLRYGVAAAHSEKGNETTSFYVTTDKRKYYFKADSVASAKEWVKSLRKVIFRSRNDGDSVKISLPIENIIDIEENPVIEFAETFKIRVYDNDETFAMDEYFFSFFSFGKDAFNVLRILVDDTPAQRIPGSMLDLGGGTDRAMGGGPREASVPTLRENVRATLAPPSPAGSGRCSPRPSGEISRSSFDCGYRRSLDINKDSRRSSFEVGRRSGSNSRKSKSRDRLGGSSPLTPKLHGSSDSYVHSLDRDPGSPGAIHSRDGTQASASQILDRSDVFQSPTIQRLQRSGSGTRLDQDGQRVRSCSEENKRSHPDMDIRVYPPRLQAQRALSAAPRGQVGDGASESDNGTDVNRGGFRGSSSPTLQELVKAGSYPLQRAAGFAGYLKDHSKRMSSLLATESMGYLEKVSGMWAGGKRHYDDPVGLMPDGDLGDPEDEDDVAEHGDRFRAHFALRETEKLQATYFGFLHRVLPLYGKIYISNRSFCFRSLLPGTRTKLILPLKDVENVDKEKGFRFGYSGLVIVIRGHEELFFEFSQPDVRDDCVVTLLQSLDQVRFLESGLLTQEEIEEAEAAKAENKMLQEARQDGRGSHDPKLLRSVNDIDNPSEAPPILFDDPRASILNFKPTESLRITCLTIGSRGDVQPYIALCKGLLAEGHKPRIATHAEFKPWIEKHGIEFAQVEGDPAELMRICIENGMFTYSFIKEASLKFRGWLDDLLISAWVACQNSDVLIESPSAMAGIHIAEALGIPYFRAFTMPWTRTRAYPHAFAVPERKMGGAYNYFTYVMFDNVFWKAIAGQVNRWRKKELGLPRTNLDKLQPNKVPFLYNFSSSVVAPPLDYSDWIRVTGYWFLDEADGWEPSKELTDFIKRARDDRKKIVYVGFGSIVVSDPAAMTRTIIDSVLKADVRCILSKGWSDRLSSKDVSAPEVPLPKEILQIKSAPHDWLFRQIDAAAHHGGAGTTGASLRAGLPTIVKPFFGDQFFFGSRIEDLGVGICIRRLNVSAFSRALWSATNDERMIVKAKALGEQIRNEDGVEAAVKAIYRDLEYAKTLIKKRGVDADDAQDDSEESWTFIGDESDPELQRRIAEWEPMSYLGQSEYGKLRGIRGFEHSNTTQQRQQREEKDERDEEEGEEQEEEKEKEKEKEAVDNLRREAEAHINQQSPSRPFLGLAGSIERFAPLFSYFYQTTVTEGNRFGEENQVEKRFLAVFESPVEGALTAWKVRKGMVIQSRLEKV</sequence>
<feature type="compositionally biased region" description="Basic and acidic residues" evidence="22">
    <location>
        <begin position="1430"/>
        <end position="1439"/>
    </location>
</feature>
<dbReference type="PROSITE" id="PS50003">
    <property type="entry name" value="PH_DOMAIN"/>
    <property type="match status" value="1"/>
</dbReference>
<dbReference type="EC" id="2.4.1.173" evidence="4"/>
<dbReference type="SMART" id="SM00233">
    <property type="entry name" value="PH"/>
    <property type="match status" value="1"/>
</dbReference>
<dbReference type="EMBL" id="JAGHQL010000024">
    <property type="protein sequence ID" value="KAH0543966.1"/>
    <property type="molecule type" value="Genomic_DNA"/>
</dbReference>
<dbReference type="InterPro" id="IPR048065">
    <property type="entry name" value="ATG26_PH_GRAM2"/>
</dbReference>
<dbReference type="InterPro" id="IPR004182">
    <property type="entry name" value="GRAM"/>
</dbReference>
<keyword evidence="16" id="KW-1207">Sterol metabolism</keyword>
<feature type="compositionally biased region" description="Acidic residues" evidence="22">
    <location>
        <begin position="1417"/>
        <end position="1429"/>
    </location>
</feature>
<dbReference type="CDD" id="cd13215">
    <property type="entry name" value="PH-GRAM1_AGT26"/>
    <property type="match status" value="1"/>
</dbReference>
<evidence type="ECO:0000256" key="14">
    <source>
        <dbReference type="ARBA" id="ARBA00023098"/>
    </source>
</evidence>
<evidence type="ECO:0000256" key="12">
    <source>
        <dbReference type="ARBA" id="ARBA00023006"/>
    </source>
</evidence>
<feature type="region of interest" description="Disordered" evidence="22">
    <location>
        <begin position="1349"/>
        <end position="1371"/>
    </location>
</feature>
<keyword evidence="8" id="KW-0328">Glycosyltransferase</keyword>
<keyword evidence="15" id="KW-0472">Membrane</keyword>
<comment type="catalytic activity">
    <reaction evidence="19">
        <text>ergosterol + UDP-alpha-D-glucose = ergosteryl 3-beta-D-glucoside + UDP + H(+)</text>
        <dbReference type="Rhea" id="RHEA:61836"/>
        <dbReference type="ChEBI" id="CHEBI:15378"/>
        <dbReference type="ChEBI" id="CHEBI:16933"/>
        <dbReference type="ChEBI" id="CHEBI:52973"/>
        <dbReference type="ChEBI" id="CHEBI:58223"/>
        <dbReference type="ChEBI" id="CHEBI:58885"/>
    </reaction>
    <physiologicalReaction direction="left-to-right" evidence="19">
        <dbReference type="Rhea" id="RHEA:61837"/>
    </physiologicalReaction>
</comment>
<dbReference type="InterPro" id="IPR048066">
    <property type="entry name" value="ATG26_PH_GRAM1"/>
</dbReference>
<evidence type="ECO:0000256" key="5">
    <source>
        <dbReference type="ARBA" id="ARBA00017894"/>
    </source>
</evidence>
<keyword evidence="25" id="KW-1185">Reference proteome</keyword>
<feature type="compositionally biased region" description="Basic and acidic residues" evidence="22">
    <location>
        <begin position="587"/>
        <end position="610"/>
    </location>
</feature>
<dbReference type="FunFam" id="3.40.50.2000:FF:000029">
    <property type="entry name" value="Sterol 3-beta-glucosyltransferase"/>
    <property type="match status" value="1"/>
</dbReference>
<keyword evidence="14" id="KW-0443">Lipid metabolism</keyword>
<gene>
    <name evidence="24" type="ORF">FGG08_001733</name>
</gene>
<dbReference type="CDD" id="cd13216">
    <property type="entry name" value="PH-GRAM2_AGT26"/>
    <property type="match status" value="1"/>
</dbReference>
<keyword evidence="17" id="KW-0753">Steroid metabolism</keyword>
<dbReference type="Gene3D" id="3.40.50.2000">
    <property type="entry name" value="Glycogen Phosphorylase B"/>
    <property type="match status" value="2"/>
</dbReference>
<dbReference type="InterPro" id="IPR001849">
    <property type="entry name" value="PH_domain"/>
</dbReference>
<feature type="compositionally biased region" description="Acidic residues" evidence="22">
    <location>
        <begin position="75"/>
        <end position="85"/>
    </location>
</feature>
<evidence type="ECO:0000256" key="17">
    <source>
        <dbReference type="ARBA" id="ARBA00023221"/>
    </source>
</evidence>
<feature type="compositionally biased region" description="Basic residues" evidence="22">
    <location>
        <begin position="8"/>
        <end position="18"/>
    </location>
</feature>
<keyword evidence="12" id="KW-0072">Autophagy</keyword>
<evidence type="ECO:0000256" key="18">
    <source>
        <dbReference type="ARBA" id="ARBA00029843"/>
    </source>
</evidence>
<evidence type="ECO:0000256" key="8">
    <source>
        <dbReference type="ARBA" id="ARBA00022676"/>
    </source>
</evidence>
<dbReference type="Proteomes" id="UP000698800">
    <property type="component" value="Unassembled WGS sequence"/>
</dbReference>
<dbReference type="Pfam" id="PF06722">
    <property type="entry name" value="EryCIII-like_C"/>
    <property type="match status" value="1"/>
</dbReference>
<feature type="region of interest" description="Disordered" evidence="22">
    <location>
        <begin position="424"/>
        <end position="480"/>
    </location>
</feature>
<name>A0A9P8L515_9PEZI</name>
<evidence type="ECO:0000256" key="9">
    <source>
        <dbReference type="ARBA" id="ARBA00022679"/>
    </source>
</evidence>
<evidence type="ECO:0000259" key="23">
    <source>
        <dbReference type="PROSITE" id="PS50003"/>
    </source>
</evidence>
<feature type="region of interest" description="Disordered" evidence="22">
    <location>
        <begin position="68"/>
        <end position="115"/>
    </location>
</feature>
<evidence type="ECO:0000313" key="25">
    <source>
        <dbReference type="Proteomes" id="UP000698800"/>
    </source>
</evidence>
<comment type="subcellular location">
    <subcellularLocation>
        <location evidence="2">Cytoplasm</location>
    </subcellularLocation>
    <subcellularLocation>
        <location evidence="1">Membrane</location>
        <topology evidence="1">Peripheral membrane protein</topology>
    </subcellularLocation>
</comment>
<dbReference type="GO" id="GO:0016126">
    <property type="term" value="P:sterol biosynthetic process"/>
    <property type="evidence" value="ECO:0007669"/>
    <property type="project" value="UniProtKB-KW"/>
</dbReference>
<evidence type="ECO:0000256" key="20">
    <source>
        <dbReference type="ARBA" id="ARBA00049453"/>
    </source>
</evidence>
<evidence type="ECO:0000256" key="13">
    <source>
        <dbReference type="ARBA" id="ARBA00023011"/>
    </source>
</evidence>
<dbReference type="InterPro" id="IPR010610">
    <property type="entry name" value="EryCIII-like_C"/>
</dbReference>
<dbReference type="InterPro" id="IPR050426">
    <property type="entry name" value="Glycosyltransferase_28"/>
</dbReference>
<dbReference type="PANTHER" id="PTHR48050">
    <property type="entry name" value="STEROL 3-BETA-GLUCOSYLTRANSFERASE"/>
    <property type="match status" value="1"/>
</dbReference>
<comment type="caution">
    <text evidence="24">The sequence shown here is derived from an EMBL/GenBank/DDBJ whole genome shotgun (WGS) entry which is preliminary data.</text>
</comment>
<evidence type="ECO:0000256" key="1">
    <source>
        <dbReference type="ARBA" id="ARBA00004170"/>
    </source>
</evidence>
<keyword evidence="11" id="KW-0752">Steroid biosynthesis</keyword>
<evidence type="ECO:0000256" key="3">
    <source>
        <dbReference type="ARBA" id="ARBA00006962"/>
    </source>
</evidence>
<keyword evidence="7" id="KW-0444">Lipid biosynthesis</keyword>
<reference evidence="24" key="1">
    <citation type="submission" date="2021-03" db="EMBL/GenBank/DDBJ databases">
        <title>Comparative genomics and phylogenomic investigation of the class Geoglossomycetes provide insights into ecological specialization and systematics.</title>
        <authorList>
            <person name="Melie T."/>
            <person name="Pirro S."/>
            <person name="Miller A.N."/>
            <person name="Quandt A."/>
        </authorList>
    </citation>
    <scope>NUCLEOTIDE SEQUENCE</scope>
    <source>
        <strain evidence="24">GBOQ0MN5Z8</strain>
    </source>
</reference>
<dbReference type="FunFam" id="3.40.50.2000:FF:000009">
    <property type="entry name" value="Sterol 3-beta-glucosyltransferase UGT80A2"/>
    <property type="match status" value="1"/>
</dbReference>
<feature type="region of interest" description="Disordered" evidence="22">
    <location>
        <begin position="496"/>
        <end position="655"/>
    </location>
</feature>
<dbReference type="PANTHER" id="PTHR48050:SF25">
    <property type="entry name" value="STEROL 3-BETA-GLUCOSYLTRANSFERASE"/>
    <property type="match status" value="1"/>
</dbReference>
<dbReference type="GO" id="GO:0005737">
    <property type="term" value="C:cytoplasm"/>
    <property type="evidence" value="ECO:0007669"/>
    <property type="project" value="UniProtKB-SubCell"/>
</dbReference>
<dbReference type="SMART" id="SM00568">
    <property type="entry name" value="GRAM"/>
    <property type="match status" value="1"/>
</dbReference>
<dbReference type="FunFam" id="2.30.29.30:FF:000303">
    <property type="entry name" value="Sterol 3-beta-glucosyltransferase"/>
    <property type="match status" value="1"/>
</dbReference>
<evidence type="ECO:0000256" key="11">
    <source>
        <dbReference type="ARBA" id="ARBA00022955"/>
    </source>
</evidence>
<feature type="compositionally biased region" description="Acidic residues" evidence="22">
    <location>
        <begin position="1352"/>
        <end position="1361"/>
    </location>
</feature>
<dbReference type="GO" id="GO:0006914">
    <property type="term" value="P:autophagy"/>
    <property type="evidence" value="ECO:0007669"/>
    <property type="project" value="UniProtKB-KW"/>
</dbReference>
<keyword evidence="10" id="KW-0677">Repeat</keyword>
<keyword evidence="13" id="KW-0756">Sterol biosynthesis</keyword>
<dbReference type="Pfam" id="PF03033">
    <property type="entry name" value="Glyco_transf_28"/>
    <property type="match status" value="1"/>
</dbReference>
<dbReference type="GO" id="GO:0005975">
    <property type="term" value="P:carbohydrate metabolic process"/>
    <property type="evidence" value="ECO:0007669"/>
    <property type="project" value="InterPro"/>
</dbReference>
<keyword evidence="9" id="KW-0808">Transferase</keyword>
<dbReference type="Pfam" id="PF02893">
    <property type="entry name" value="GRAM"/>
    <property type="match status" value="1"/>
</dbReference>
<dbReference type="InterPro" id="IPR011993">
    <property type="entry name" value="PH-like_dom_sf"/>
</dbReference>
<evidence type="ECO:0000256" key="6">
    <source>
        <dbReference type="ARBA" id="ARBA00022490"/>
    </source>
</evidence>